<feature type="region of interest" description="Disordered" evidence="1">
    <location>
        <begin position="104"/>
        <end position="131"/>
    </location>
</feature>
<dbReference type="InterPro" id="IPR011856">
    <property type="entry name" value="tRNA_endonuc-like_dom_sf"/>
</dbReference>
<feature type="domain" description="YhcG PDDEXK nuclease" evidence="2">
    <location>
        <begin position="211"/>
        <end position="361"/>
    </location>
</feature>
<organism evidence="4 5">
    <name type="scientific">Sinomonas terricola</name>
    <dbReference type="NCBI Taxonomy" id="3110330"/>
    <lineage>
        <taxon>Bacteria</taxon>
        <taxon>Bacillati</taxon>
        <taxon>Actinomycetota</taxon>
        <taxon>Actinomycetes</taxon>
        <taxon>Micrococcales</taxon>
        <taxon>Micrococcaceae</taxon>
        <taxon>Sinomonas</taxon>
    </lineage>
</organism>
<feature type="domain" description="YhcG N-terminal" evidence="3">
    <location>
        <begin position="17"/>
        <end position="184"/>
    </location>
</feature>
<sequence>MNDSPAPIDGYDAVLTDVVELLERARAAAARSVNAVMTVTYWQVGRRIVEDEQAGQARAAYGEALLKRLAADLTKRFGRGFSRQNLQQMRQFYLAWPPDQICQTPSGKSLAAPTDPARTPGAGPALTRSRDLPTNGFPLPWSAYVRLLSVKVPEARRFYETEALRNGWTVQQLGRQIDSMFYERTALSKDKASMLERGAEATPANHVTPEDAIKEPFVLEFLGLKDEYSETDLEDALITHLAEFLLELGDDFAFLARQRRLRLDDTWFRVDLVLYHRTLRCLLLVDLKIGRFSYQDAGQMHLYLNYARENWMKPGENPPVGLILCADKGADEARYALDGLPNPVLASEYRLALPDEEALELELARTRRELETHHREYTTDLDLTEGRPR</sequence>
<dbReference type="EMBL" id="JAYGGQ010000019">
    <property type="protein sequence ID" value="MEA5456973.1"/>
    <property type="molecule type" value="Genomic_DNA"/>
</dbReference>
<dbReference type="Pfam" id="PF17761">
    <property type="entry name" value="DUF1016_N"/>
    <property type="match status" value="1"/>
</dbReference>
<dbReference type="PANTHER" id="PTHR30547">
    <property type="entry name" value="UNCHARACTERIZED PROTEIN YHCG-RELATED"/>
    <property type="match status" value="1"/>
</dbReference>
<dbReference type="InterPro" id="IPR041527">
    <property type="entry name" value="YhcG_N"/>
</dbReference>
<name>A0ABU5TBB6_9MICC</name>
<gene>
    <name evidence="4" type="ORF">SPF06_19800</name>
</gene>
<keyword evidence="5" id="KW-1185">Reference proteome</keyword>
<dbReference type="Pfam" id="PF06250">
    <property type="entry name" value="YhcG_C"/>
    <property type="match status" value="1"/>
</dbReference>
<protein>
    <submittedName>
        <fullName evidence="4">PDDEXK nuclease domain-containing protein</fullName>
    </submittedName>
</protein>
<proteinExistence type="predicted"/>
<comment type="caution">
    <text evidence="4">The sequence shown here is derived from an EMBL/GenBank/DDBJ whole genome shotgun (WGS) entry which is preliminary data.</text>
</comment>
<dbReference type="InterPro" id="IPR009362">
    <property type="entry name" value="YhcG_C"/>
</dbReference>
<dbReference type="Gene3D" id="3.40.1350.10">
    <property type="match status" value="1"/>
</dbReference>
<dbReference type="InterPro" id="IPR053148">
    <property type="entry name" value="PD-DEXK-like_domain"/>
</dbReference>
<accession>A0ABU5TBB6</accession>
<dbReference type="RefSeq" id="WP_323280884.1">
    <property type="nucleotide sequence ID" value="NZ_JAYGGQ010000019.1"/>
</dbReference>
<evidence type="ECO:0000256" key="1">
    <source>
        <dbReference type="SAM" id="MobiDB-lite"/>
    </source>
</evidence>
<dbReference type="PANTHER" id="PTHR30547:SF5">
    <property type="entry name" value="NUCLEASE YHCG-RELATED"/>
    <property type="match status" value="1"/>
</dbReference>
<reference evidence="4 5" key="1">
    <citation type="submission" date="2023-12" db="EMBL/GenBank/DDBJ databases">
        <title>Sinomonas terricola sp. nov, isolated from litchi orchard soil in Guangdong, PR China.</title>
        <authorList>
            <person name="Jiaxin W."/>
            <person name="Yang Z."/>
            <person name="Honghui Z."/>
        </authorList>
    </citation>
    <scope>NUCLEOTIDE SEQUENCE [LARGE SCALE GENOMIC DNA]</scope>
    <source>
        <strain evidence="4 5">JGH33</strain>
    </source>
</reference>
<dbReference type="Proteomes" id="UP001304769">
    <property type="component" value="Unassembled WGS sequence"/>
</dbReference>
<evidence type="ECO:0000259" key="3">
    <source>
        <dbReference type="Pfam" id="PF17761"/>
    </source>
</evidence>
<evidence type="ECO:0000259" key="2">
    <source>
        <dbReference type="Pfam" id="PF06250"/>
    </source>
</evidence>
<evidence type="ECO:0000313" key="4">
    <source>
        <dbReference type="EMBL" id="MEA5456973.1"/>
    </source>
</evidence>
<evidence type="ECO:0000313" key="5">
    <source>
        <dbReference type="Proteomes" id="UP001304769"/>
    </source>
</evidence>